<dbReference type="OrthoDB" id="44015at2759"/>
<dbReference type="SUPFAM" id="SSF89009">
    <property type="entry name" value="GAT-like domain"/>
    <property type="match status" value="1"/>
</dbReference>
<dbReference type="Proteomes" id="UP000507470">
    <property type="component" value="Unassembled WGS sequence"/>
</dbReference>
<dbReference type="EMBL" id="CACVKT020001361">
    <property type="protein sequence ID" value="CAC5367437.1"/>
    <property type="molecule type" value="Genomic_DNA"/>
</dbReference>
<keyword evidence="4" id="KW-1185">Reference proteome</keyword>
<feature type="domain" description="AP180 N-terminal homology (ANTH)" evidence="2">
    <location>
        <begin position="1"/>
        <end position="59"/>
    </location>
</feature>
<dbReference type="GO" id="GO:0032050">
    <property type="term" value="F:clathrin heavy chain binding"/>
    <property type="evidence" value="ECO:0007669"/>
    <property type="project" value="TreeGrafter"/>
</dbReference>
<dbReference type="GO" id="GO:0098894">
    <property type="term" value="C:extrinsic component of presynaptic endocytic zone membrane"/>
    <property type="evidence" value="ECO:0007669"/>
    <property type="project" value="TreeGrafter"/>
</dbReference>
<feature type="region of interest" description="Disordered" evidence="1">
    <location>
        <begin position="115"/>
        <end position="163"/>
    </location>
</feature>
<accession>A0A6J8AFU2</accession>
<dbReference type="InterPro" id="IPR011417">
    <property type="entry name" value="ANTH_dom"/>
</dbReference>
<dbReference type="GO" id="GO:0005905">
    <property type="term" value="C:clathrin-coated pit"/>
    <property type="evidence" value="ECO:0007669"/>
    <property type="project" value="TreeGrafter"/>
</dbReference>
<gene>
    <name evidence="3" type="ORF">MCOR_7337</name>
</gene>
<evidence type="ECO:0000313" key="4">
    <source>
        <dbReference type="Proteomes" id="UP000507470"/>
    </source>
</evidence>
<dbReference type="GO" id="GO:0030136">
    <property type="term" value="C:clathrin-coated vesicle"/>
    <property type="evidence" value="ECO:0007669"/>
    <property type="project" value="InterPro"/>
</dbReference>
<evidence type="ECO:0000313" key="3">
    <source>
        <dbReference type="EMBL" id="CAC5367437.1"/>
    </source>
</evidence>
<dbReference type="AlphaFoldDB" id="A0A6J8AFU2"/>
<organism evidence="3 4">
    <name type="scientific">Mytilus coruscus</name>
    <name type="common">Sea mussel</name>
    <dbReference type="NCBI Taxonomy" id="42192"/>
    <lineage>
        <taxon>Eukaryota</taxon>
        <taxon>Metazoa</taxon>
        <taxon>Spiralia</taxon>
        <taxon>Lophotrochozoa</taxon>
        <taxon>Mollusca</taxon>
        <taxon>Bivalvia</taxon>
        <taxon>Autobranchia</taxon>
        <taxon>Pteriomorphia</taxon>
        <taxon>Mytilida</taxon>
        <taxon>Mytiloidea</taxon>
        <taxon>Mytilidae</taxon>
        <taxon>Mytilinae</taxon>
        <taxon>Mytilus</taxon>
    </lineage>
</organism>
<name>A0A6J8AFU2_MYTCO</name>
<dbReference type="PANTHER" id="PTHR22951">
    <property type="entry name" value="CLATHRIN ASSEMBLY PROTEIN"/>
    <property type="match status" value="1"/>
</dbReference>
<evidence type="ECO:0000259" key="2">
    <source>
        <dbReference type="Pfam" id="PF07651"/>
    </source>
</evidence>
<dbReference type="InterPro" id="IPR014712">
    <property type="entry name" value="ANTH_dom_sf"/>
</dbReference>
<dbReference type="GO" id="GO:0000149">
    <property type="term" value="F:SNARE binding"/>
    <property type="evidence" value="ECO:0007669"/>
    <property type="project" value="TreeGrafter"/>
</dbReference>
<dbReference type="GO" id="GO:0048268">
    <property type="term" value="P:clathrin coat assembly"/>
    <property type="evidence" value="ECO:0007669"/>
    <property type="project" value="InterPro"/>
</dbReference>
<dbReference type="PANTHER" id="PTHR22951:SF5">
    <property type="entry name" value="PHOSPHATIDYLINOSITOL-BINDING CLATHRIN ASSEMBLY PROTEIN LAP"/>
    <property type="match status" value="1"/>
</dbReference>
<dbReference type="GO" id="GO:0005546">
    <property type="term" value="F:phosphatidylinositol-4,5-bisphosphate binding"/>
    <property type="evidence" value="ECO:0007669"/>
    <property type="project" value="TreeGrafter"/>
</dbReference>
<proteinExistence type="predicted"/>
<sequence length="209" mass="22390">MNKKQCKDGLECYKRFLVRMDKVGEFLKVAENVGIDKGDIPDLAKAPSSLLDALEQHLASLEGKKGVVSTTKPAGFSTAVDAISGNSSFQISEEEKKKILDEENQRLQQLKEYKLKETGSTATPSNATQSPPSTNPFANSTNAPDTNNLLGSPISSQSGNASDDLLSLTGNPFVQNVQQVMAMNNAVNNLQTTYSPGGWSTPPSQGKLL</sequence>
<evidence type="ECO:0000256" key="1">
    <source>
        <dbReference type="SAM" id="MobiDB-lite"/>
    </source>
</evidence>
<dbReference type="GO" id="GO:0072583">
    <property type="term" value="P:clathrin-dependent endocytosis"/>
    <property type="evidence" value="ECO:0007669"/>
    <property type="project" value="InterPro"/>
</dbReference>
<reference evidence="3 4" key="1">
    <citation type="submission" date="2020-06" db="EMBL/GenBank/DDBJ databases">
        <authorList>
            <person name="Li R."/>
            <person name="Bekaert M."/>
        </authorList>
    </citation>
    <scope>NUCLEOTIDE SEQUENCE [LARGE SCALE GENOMIC DNA]</scope>
    <source>
        <strain evidence="4">wild</strain>
    </source>
</reference>
<feature type="compositionally biased region" description="Polar residues" evidence="1">
    <location>
        <begin position="118"/>
        <end position="161"/>
    </location>
</feature>
<dbReference type="InterPro" id="IPR045192">
    <property type="entry name" value="AP180-like"/>
</dbReference>
<dbReference type="Gene3D" id="1.20.58.150">
    <property type="entry name" value="ANTH domain"/>
    <property type="match status" value="1"/>
</dbReference>
<dbReference type="GO" id="GO:0008021">
    <property type="term" value="C:synaptic vesicle"/>
    <property type="evidence" value="ECO:0007669"/>
    <property type="project" value="TreeGrafter"/>
</dbReference>
<dbReference type="GO" id="GO:0016185">
    <property type="term" value="P:synaptic vesicle budding from presynaptic endocytic zone membrane"/>
    <property type="evidence" value="ECO:0007669"/>
    <property type="project" value="TreeGrafter"/>
</dbReference>
<dbReference type="Pfam" id="PF07651">
    <property type="entry name" value="ANTH"/>
    <property type="match status" value="1"/>
</dbReference>
<protein>
    <submittedName>
        <fullName evidence="3">PICALM</fullName>
    </submittedName>
</protein>
<dbReference type="GO" id="GO:0005545">
    <property type="term" value="F:1-phosphatidylinositol binding"/>
    <property type="evidence" value="ECO:0007669"/>
    <property type="project" value="InterPro"/>
</dbReference>